<dbReference type="AlphaFoldDB" id="A0A2T3ZJT0"/>
<feature type="domain" description="C2H2-type" evidence="6">
    <location>
        <begin position="92"/>
        <end position="121"/>
    </location>
</feature>
<dbReference type="PANTHER" id="PTHR24409">
    <property type="entry name" value="ZINC FINGER PROTEIN 142"/>
    <property type="match status" value="1"/>
</dbReference>
<dbReference type="SMR" id="A0A2T3ZJT0"/>
<sequence>MPSLACTCGRRFNNEEALRDHRSSVARYICSQCNKCLRNLNGFMKHRASSFPACGQIRLKDMNWFCTDCNAKFDDRDALRQHSTSAGHAVEFRCCDCNKNFKNAPALNQHLRDKVHKKKPPQRKAQHHCKDCDRSFGSARALEQHLHSTIHHPISNLTCMAGKICGVECKARFSSPSAMIAHMENGTCRSGINRQKLNRLILVQDTDHLITSSSGIFEYSGWASLENDEGSATCSGFMTPSTESDEGVLLTPSSSQLDFGSLVERQLTRRSPSGFETDSTASDSTELSKPKFFFCPLCPDTKRPFLTRSGLEMHMSSAAHTPKMFHCPSILFSGKSGKAQPTMRNFSTISGLVAHIESGVCHGGKAGLRTVMEHMEERLEEMGMSFKLLSL</sequence>
<keyword evidence="4" id="KW-0862">Zinc</keyword>
<dbReference type="GO" id="GO:0005634">
    <property type="term" value="C:nucleus"/>
    <property type="evidence" value="ECO:0007669"/>
    <property type="project" value="TreeGrafter"/>
</dbReference>
<keyword evidence="1" id="KW-0479">Metal-binding</keyword>
<dbReference type="GO" id="GO:0000977">
    <property type="term" value="F:RNA polymerase II transcription regulatory region sequence-specific DNA binding"/>
    <property type="evidence" value="ECO:0007669"/>
    <property type="project" value="TreeGrafter"/>
</dbReference>
<reference evidence="7 8" key="1">
    <citation type="submission" date="2016-07" db="EMBL/GenBank/DDBJ databases">
        <title>Multiple horizontal gene transfer events from other fungi enriched the ability of initially mycotrophic Trichoderma (Ascomycota) to feed on dead plant biomass.</title>
        <authorList>
            <consortium name="DOE Joint Genome Institute"/>
            <person name="Aerts A."/>
            <person name="Atanasova L."/>
            <person name="Chenthamara K."/>
            <person name="Zhang J."/>
            <person name="Grujic M."/>
            <person name="Henrissat B."/>
            <person name="Kuo A."/>
            <person name="Salamov A."/>
            <person name="Lipzen A."/>
            <person name="Labutti K."/>
            <person name="Barry K."/>
            <person name="Miao Y."/>
            <person name="Rahimi M.J."/>
            <person name="Shen Q."/>
            <person name="Grigoriev I.V."/>
            <person name="Kubicek C.P."/>
            <person name="Druzhinina I.S."/>
        </authorList>
    </citation>
    <scope>NUCLEOTIDE SEQUENCE [LARGE SCALE GENOMIC DNA]</scope>
    <source>
        <strain evidence="7 8">CBS 433.97</strain>
    </source>
</reference>
<dbReference type="SUPFAM" id="SSF57667">
    <property type="entry name" value="beta-beta-alpha zinc fingers"/>
    <property type="match status" value="1"/>
</dbReference>
<protein>
    <recommendedName>
        <fullName evidence="6">C2H2-type domain-containing protein</fullName>
    </recommendedName>
</protein>
<evidence type="ECO:0000256" key="2">
    <source>
        <dbReference type="ARBA" id="ARBA00022737"/>
    </source>
</evidence>
<dbReference type="SMART" id="SM00451">
    <property type="entry name" value="ZnF_U1"/>
    <property type="match status" value="2"/>
</dbReference>
<dbReference type="PROSITE" id="PS50157">
    <property type="entry name" value="ZINC_FINGER_C2H2_2"/>
    <property type="match status" value="2"/>
</dbReference>
<dbReference type="Pfam" id="PF00096">
    <property type="entry name" value="zf-C2H2"/>
    <property type="match status" value="1"/>
</dbReference>
<keyword evidence="2" id="KW-0677">Repeat</keyword>
<dbReference type="OrthoDB" id="6105938at2759"/>
<name>A0A2T3ZJT0_TRIA4</name>
<dbReference type="PROSITE" id="PS00028">
    <property type="entry name" value="ZINC_FINGER_C2H2_1"/>
    <property type="match status" value="2"/>
</dbReference>
<evidence type="ECO:0000256" key="1">
    <source>
        <dbReference type="ARBA" id="ARBA00022723"/>
    </source>
</evidence>
<evidence type="ECO:0000313" key="8">
    <source>
        <dbReference type="Proteomes" id="UP000240493"/>
    </source>
</evidence>
<feature type="domain" description="C2H2-type" evidence="6">
    <location>
        <begin position="127"/>
        <end position="151"/>
    </location>
</feature>
<dbReference type="Gene3D" id="3.30.160.60">
    <property type="entry name" value="Classic Zinc Finger"/>
    <property type="match status" value="2"/>
</dbReference>
<dbReference type="EMBL" id="KZ679257">
    <property type="protein sequence ID" value="PTB45060.1"/>
    <property type="molecule type" value="Genomic_DNA"/>
</dbReference>
<dbReference type="SMART" id="SM00355">
    <property type="entry name" value="ZnF_C2H2"/>
    <property type="match status" value="5"/>
</dbReference>
<evidence type="ECO:0000256" key="3">
    <source>
        <dbReference type="ARBA" id="ARBA00022771"/>
    </source>
</evidence>
<dbReference type="Proteomes" id="UP000240493">
    <property type="component" value="Unassembled WGS sequence"/>
</dbReference>
<organism evidence="7 8">
    <name type="scientific">Trichoderma asperellum (strain ATCC 204424 / CBS 433.97 / NBRC 101777)</name>
    <dbReference type="NCBI Taxonomy" id="1042311"/>
    <lineage>
        <taxon>Eukaryota</taxon>
        <taxon>Fungi</taxon>
        <taxon>Dikarya</taxon>
        <taxon>Ascomycota</taxon>
        <taxon>Pezizomycotina</taxon>
        <taxon>Sordariomycetes</taxon>
        <taxon>Hypocreomycetidae</taxon>
        <taxon>Hypocreales</taxon>
        <taxon>Hypocreaceae</taxon>
        <taxon>Trichoderma</taxon>
    </lineage>
</organism>
<dbReference type="InterPro" id="IPR036236">
    <property type="entry name" value="Znf_C2H2_sf"/>
</dbReference>
<gene>
    <name evidence="7" type="ORF">M441DRAFT_305243</name>
</gene>
<proteinExistence type="predicted"/>
<dbReference type="InterPro" id="IPR003604">
    <property type="entry name" value="Matrin/U1-like-C_Znf_C2H2"/>
</dbReference>
<dbReference type="GO" id="GO:0000981">
    <property type="term" value="F:DNA-binding transcription factor activity, RNA polymerase II-specific"/>
    <property type="evidence" value="ECO:0007669"/>
    <property type="project" value="TreeGrafter"/>
</dbReference>
<evidence type="ECO:0000256" key="4">
    <source>
        <dbReference type="ARBA" id="ARBA00022833"/>
    </source>
</evidence>
<dbReference type="STRING" id="1042311.A0A2T3ZJT0"/>
<dbReference type="InterPro" id="IPR013087">
    <property type="entry name" value="Znf_C2H2_type"/>
</dbReference>
<dbReference type="GO" id="GO:0008270">
    <property type="term" value="F:zinc ion binding"/>
    <property type="evidence" value="ECO:0007669"/>
    <property type="project" value="UniProtKB-KW"/>
</dbReference>
<dbReference type="PANTHER" id="PTHR24409:SF295">
    <property type="entry name" value="AZ2-RELATED"/>
    <property type="match status" value="1"/>
</dbReference>
<evidence type="ECO:0000313" key="7">
    <source>
        <dbReference type="EMBL" id="PTB45060.1"/>
    </source>
</evidence>
<evidence type="ECO:0000259" key="6">
    <source>
        <dbReference type="PROSITE" id="PS50157"/>
    </source>
</evidence>
<keyword evidence="3 5" id="KW-0863">Zinc-finger</keyword>
<keyword evidence="8" id="KW-1185">Reference proteome</keyword>
<evidence type="ECO:0000256" key="5">
    <source>
        <dbReference type="PROSITE-ProRule" id="PRU00042"/>
    </source>
</evidence>
<accession>A0A2T3ZJT0</accession>